<evidence type="ECO:0000259" key="5">
    <source>
        <dbReference type="PROSITE" id="PS01124"/>
    </source>
</evidence>
<dbReference type="EMBL" id="CP062804">
    <property type="protein sequence ID" value="QOT79355.1"/>
    <property type="molecule type" value="Genomic_DNA"/>
</dbReference>
<dbReference type="Gene3D" id="3.40.50.880">
    <property type="match status" value="1"/>
</dbReference>
<dbReference type="InterPro" id="IPR029062">
    <property type="entry name" value="Class_I_gatase-like"/>
</dbReference>
<name>A0A643FWJ4_9BURK</name>
<dbReference type="GO" id="GO:0043565">
    <property type="term" value="F:sequence-specific DNA binding"/>
    <property type="evidence" value="ECO:0007669"/>
    <property type="project" value="InterPro"/>
</dbReference>
<keyword evidence="2" id="KW-0238">DNA-binding</keyword>
<dbReference type="InterPro" id="IPR018062">
    <property type="entry name" value="HTH_AraC-typ_CS"/>
</dbReference>
<dbReference type="GO" id="GO:0003700">
    <property type="term" value="F:DNA-binding transcription factor activity"/>
    <property type="evidence" value="ECO:0007669"/>
    <property type="project" value="InterPro"/>
</dbReference>
<sequence>MSDVYLLCYPSAVVSALSTAVDMLDIANTLASMQSRRRATAAPFRWRLAVAEPQRWQALASVLRCTCVPLEELAGAGKDAMVVIAPPLFDHIGGLEHMLSRLDRERAAIAAVAARGALVVAPFTAVALLVAMDLPAQRKLAVPWLIANWMQLSEPARRLQADQPVVKSGNLLSSRALDRMHALLLQAVAHTAGNALARTLGNALLDQPERGETVNIWLKTGDAQRHSVALRARRYLQQHLAEPYDLPRLAAVASTSERTLLRHFMKTVGMSPLQFLHQLRAERACHLLEVSTLSLTAIAEQCGYQDMSAFRNLVRRHTGQTPGAHRRAHSVRAELRAGGGA</sequence>
<feature type="domain" description="HTH araC/xylS-type" evidence="5">
    <location>
        <begin position="230"/>
        <end position="328"/>
    </location>
</feature>
<dbReference type="SUPFAM" id="SSF46689">
    <property type="entry name" value="Homeodomain-like"/>
    <property type="match status" value="2"/>
</dbReference>
<protein>
    <submittedName>
        <fullName evidence="6">Helix-turn-helix domain-containing protein</fullName>
    </submittedName>
</protein>
<dbReference type="RefSeq" id="WP_150986741.1">
    <property type="nucleotide sequence ID" value="NZ_CP062804.1"/>
</dbReference>
<dbReference type="Gene3D" id="1.10.10.60">
    <property type="entry name" value="Homeodomain-like"/>
    <property type="match status" value="1"/>
</dbReference>
<dbReference type="PANTHER" id="PTHR43280:SF2">
    <property type="entry name" value="HTH-TYPE TRANSCRIPTIONAL REGULATOR EXSA"/>
    <property type="match status" value="1"/>
</dbReference>
<feature type="region of interest" description="Disordered" evidence="4">
    <location>
        <begin position="319"/>
        <end position="341"/>
    </location>
</feature>
<reference evidence="6 7" key="1">
    <citation type="submission" date="2020-10" db="EMBL/GenBank/DDBJ databases">
        <title>Complete genome sequence of Cupriavidus basilensis CCUG 49340T.</title>
        <authorList>
            <person name="Salva-Serra F."/>
            <person name="Donoso R.A."/>
            <person name="Cho K.H."/>
            <person name="Yoo J.A."/>
            <person name="Lee K."/>
            <person name="Yoon S.-H."/>
            <person name="Perez-Pantoja D."/>
            <person name="Moore E.R.B."/>
        </authorList>
    </citation>
    <scope>NUCLEOTIDE SEQUENCE [LARGE SCALE GENOMIC DNA]</scope>
    <source>
        <strain evidence="7">CCUG 49340</strain>
    </source>
</reference>
<evidence type="ECO:0000256" key="2">
    <source>
        <dbReference type="ARBA" id="ARBA00023125"/>
    </source>
</evidence>
<accession>A0A643FWJ4</accession>
<gene>
    <name evidence="6" type="ORF">F7R26_031970</name>
</gene>
<organism evidence="6 7">
    <name type="scientific">Cupriavidus basilensis</name>
    <dbReference type="NCBI Taxonomy" id="68895"/>
    <lineage>
        <taxon>Bacteria</taxon>
        <taxon>Pseudomonadati</taxon>
        <taxon>Pseudomonadota</taxon>
        <taxon>Betaproteobacteria</taxon>
        <taxon>Burkholderiales</taxon>
        <taxon>Burkholderiaceae</taxon>
        <taxon>Cupriavidus</taxon>
    </lineage>
</organism>
<dbReference type="InterPro" id="IPR009057">
    <property type="entry name" value="Homeodomain-like_sf"/>
</dbReference>
<evidence type="ECO:0000256" key="3">
    <source>
        <dbReference type="ARBA" id="ARBA00023163"/>
    </source>
</evidence>
<dbReference type="AlphaFoldDB" id="A0A643FWJ4"/>
<dbReference type="PROSITE" id="PS01124">
    <property type="entry name" value="HTH_ARAC_FAMILY_2"/>
    <property type="match status" value="1"/>
</dbReference>
<evidence type="ECO:0000256" key="4">
    <source>
        <dbReference type="SAM" id="MobiDB-lite"/>
    </source>
</evidence>
<dbReference type="PROSITE" id="PS00041">
    <property type="entry name" value="HTH_ARAC_FAMILY_1"/>
    <property type="match status" value="1"/>
</dbReference>
<dbReference type="SUPFAM" id="SSF52317">
    <property type="entry name" value="Class I glutamine amidotransferase-like"/>
    <property type="match status" value="1"/>
</dbReference>
<dbReference type="Proteomes" id="UP000397656">
    <property type="component" value="Chromosome 2"/>
</dbReference>
<dbReference type="Pfam" id="PF12833">
    <property type="entry name" value="HTH_18"/>
    <property type="match status" value="1"/>
</dbReference>
<dbReference type="PANTHER" id="PTHR43280">
    <property type="entry name" value="ARAC-FAMILY TRANSCRIPTIONAL REGULATOR"/>
    <property type="match status" value="1"/>
</dbReference>
<evidence type="ECO:0000313" key="7">
    <source>
        <dbReference type="Proteomes" id="UP000397656"/>
    </source>
</evidence>
<evidence type="ECO:0000256" key="1">
    <source>
        <dbReference type="ARBA" id="ARBA00023015"/>
    </source>
</evidence>
<proteinExistence type="predicted"/>
<dbReference type="SMART" id="SM00342">
    <property type="entry name" value="HTH_ARAC"/>
    <property type="match status" value="1"/>
</dbReference>
<keyword evidence="3" id="KW-0804">Transcription</keyword>
<evidence type="ECO:0000313" key="6">
    <source>
        <dbReference type="EMBL" id="QOT79355.1"/>
    </source>
</evidence>
<dbReference type="GeneID" id="98405584"/>
<dbReference type="InterPro" id="IPR018060">
    <property type="entry name" value="HTH_AraC"/>
</dbReference>
<feature type="compositionally biased region" description="Basic residues" evidence="4">
    <location>
        <begin position="319"/>
        <end position="330"/>
    </location>
</feature>
<keyword evidence="1" id="KW-0805">Transcription regulation</keyword>